<evidence type="ECO:0000256" key="6">
    <source>
        <dbReference type="ARBA" id="ARBA00022723"/>
    </source>
</evidence>
<evidence type="ECO:0000256" key="1">
    <source>
        <dbReference type="ARBA" id="ARBA00004651"/>
    </source>
</evidence>
<dbReference type="EMBL" id="DTHG01000018">
    <property type="protein sequence ID" value="HGW91207.1"/>
    <property type="molecule type" value="Genomic_DNA"/>
</dbReference>
<feature type="binding site" description="M1 metal binding site" evidence="13">
    <location>
        <position position="159"/>
    </location>
    <ligand>
        <name>Zn(2+)</name>
        <dbReference type="ChEBI" id="CHEBI:29105"/>
    </ligand>
</feature>
<feature type="transmembrane region" description="Helical" evidence="13">
    <location>
        <begin position="37"/>
        <end position="54"/>
    </location>
</feature>
<dbReference type="Pfam" id="PF02535">
    <property type="entry name" value="Zip"/>
    <property type="match status" value="1"/>
</dbReference>
<dbReference type="InterPro" id="IPR023498">
    <property type="entry name" value="Zn_transptr_ZupT"/>
</dbReference>
<feature type="transmembrane region" description="Helical" evidence="13">
    <location>
        <begin position="116"/>
        <end position="133"/>
    </location>
</feature>
<dbReference type="GO" id="GO:0046872">
    <property type="term" value="F:metal ion binding"/>
    <property type="evidence" value="ECO:0007669"/>
    <property type="project" value="UniProtKB-KW"/>
</dbReference>
<keyword evidence="11 13" id="KW-0406">Ion transport</keyword>
<keyword evidence="3 13" id="KW-0813">Transport</keyword>
<feature type="transmembrane region" description="Helical" evidence="13">
    <location>
        <begin position="209"/>
        <end position="231"/>
    </location>
</feature>
<keyword evidence="7 13" id="KW-0862">Zinc</keyword>
<evidence type="ECO:0000313" key="14">
    <source>
        <dbReference type="EMBL" id="HGW91207.1"/>
    </source>
</evidence>
<feature type="transmembrane region" description="Helical" evidence="13">
    <location>
        <begin position="243"/>
        <end position="262"/>
    </location>
</feature>
<comment type="function">
    <text evidence="13">Mediates zinc uptake. May also transport other divalent cations.</text>
</comment>
<feature type="transmembrane region" description="Helical" evidence="13">
    <location>
        <begin position="182"/>
        <end position="203"/>
    </location>
</feature>
<dbReference type="InterPro" id="IPR003689">
    <property type="entry name" value="ZIP"/>
</dbReference>
<feature type="binding site" description="M1 metal binding site" evidence="13">
    <location>
        <position position="163"/>
    </location>
    <ligand>
        <name>Zn(2+)</name>
        <dbReference type="ChEBI" id="CHEBI:29105"/>
    </ligand>
</feature>
<gene>
    <name evidence="13 14" type="primary">zupT</name>
    <name evidence="14" type="ORF">ENV67_01525</name>
</gene>
<evidence type="ECO:0000256" key="5">
    <source>
        <dbReference type="ARBA" id="ARBA00022692"/>
    </source>
</evidence>
<evidence type="ECO:0000256" key="3">
    <source>
        <dbReference type="ARBA" id="ARBA00022448"/>
    </source>
</evidence>
<organism evidence="14">
    <name type="scientific">candidate division WOR-3 bacterium</name>
    <dbReference type="NCBI Taxonomy" id="2052148"/>
    <lineage>
        <taxon>Bacteria</taxon>
        <taxon>Bacteria division WOR-3</taxon>
    </lineage>
</organism>
<protein>
    <recommendedName>
        <fullName evidence="13">Zinc transporter ZupT</fullName>
    </recommendedName>
</protein>
<keyword evidence="9 13" id="KW-1133">Transmembrane helix</keyword>
<evidence type="ECO:0000256" key="12">
    <source>
        <dbReference type="ARBA" id="ARBA00023136"/>
    </source>
</evidence>
<keyword evidence="6" id="KW-0479">Metal-binding</keyword>
<dbReference type="NCBIfam" id="NF003243">
    <property type="entry name" value="PRK04201.1"/>
    <property type="match status" value="1"/>
</dbReference>
<evidence type="ECO:0000256" key="11">
    <source>
        <dbReference type="ARBA" id="ARBA00023065"/>
    </source>
</evidence>
<evidence type="ECO:0000256" key="4">
    <source>
        <dbReference type="ARBA" id="ARBA00022475"/>
    </source>
</evidence>
<evidence type="ECO:0000256" key="7">
    <source>
        <dbReference type="ARBA" id="ARBA00022833"/>
    </source>
</evidence>
<keyword evidence="12 13" id="KW-0472">Membrane</keyword>
<feature type="binding site" description="M2 metal binding site" evidence="13">
    <location>
        <position position="163"/>
    </location>
    <ligand>
        <name>Fe(2+)</name>
        <dbReference type="ChEBI" id="CHEBI:29033"/>
    </ligand>
</feature>
<comment type="similarity">
    <text evidence="2 13">Belongs to the ZIP transporter (TC 2.A.5) family. ZupT subfamily.</text>
</comment>
<keyword evidence="5 13" id="KW-0812">Transmembrane</keyword>
<keyword evidence="8 13" id="KW-0864">Zinc transport</keyword>
<accession>A0A7C4YGF2</accession>
<feature type="binding site" description="M1 metal binding site" evidence="13">
    <location>
        <position position="134"/>
    </location>
    <ligand>
        <name>Zn(2+)</name>
        <dbReference type="ChEBI" id="CHEBI:29105"/>
    </ligand>
</feature>
<dbReference type="PANTHER" id="PTHR11040">
    <property type="entry name" value="ZINC/IRON TRANSPORTER"/>
    <property type="match status" value="1"/>
</dbReference>
<sequence>MRVENVGLAFLLTFIAGISTGIGSIIAFFSKGFNPDFLSGSLGFSAGVMIYISFVEIFSKANDIFLENMGIRTAYLLTIVSFFAGILFIAIIDKIVPKYENPHEVRNIRIKNDESLKRLGIFSAIAITIHNFPEGFATFIGALTSLKLGLGIAIAIAIHNIPEGIAVSFPIYYSTKSKIKAFWLSLLSGISEPIGALIGFFILRNLLNGILSGIVFGIVAGIMVYISLDELLPTAEEYGKHHIAISGLIIGMFVMALSIFLFKTN</sequence>
<dbReference type="PANTHER" id="PTHR11040:SF205">
    <property type="entry name" value="ZINC TRANSPORTER ZUPT"/>
    <property type="match status" value="1"/>
</dbReference>
<feature type="binding site" description="M2 metal binding site" evidence="13">
    <location>
        <position position="160"/>
    </location>
    <ligand>
        <name>Fe(2+)</name>
        <dbReference type="ChEBI" id="CHEBI:29033"/>
    </ligand>
</feature>
<feature type="transmembrane region" description="Helical" evidence="13">
    <location>
        <begin position="139"/>
        <end position="161"/>
    </location>
</feature>
<comment type="subcellular location">
    <subcellularLocation>
        <location evidence="1 13">Cell membrane</location>
        <topology evidence="1 13">Multi-pass membrane protein</topology>
    </subcellularLocation>
</comment>
<dbReference type="HAMAP" id="MF_00548">
    <property type="entry name" value="ZupT"/>
    <property type="match status" value="1"/>
</dbReference>
<reference evidence="14" key="1">
    <citation type="journal article" date="2020" name="mSystems">
        <title>Genome- and Community-Level Interaction Insights into Carbon Utilization and Element Cycling Functions of Hydrothermarchaeota in Hydrothermal Sediment.</title>
        <authorList>
            <person name="Zhou Z."/>
            <person name="Liu Y."/>
            <person name="Xu W."/>
            <person name="Pan J."/>
            <person name="Luo Z.H."/>
            <person name="Li M."/>
        </authorList>
    </citation>
    <scope>NUCLEOTIDE SEQUENCE [LARGE SCALE GENOMIC DNA]</scope>
    <source>
        <strain evidence="14">SpSt-780</strain>
    </source>
</reference>
<feature type="binding site" description="M2 metal binding site" evidence="13">
    <location>
        <position position="131"/>
    </location>
    <ligand>
        <name>Fe(2+)</name>
        <dbReference type="ChEBI" id="CHEBI:29033"/>
    </ligand>
</feature>
<feature type="transmembrane region" description="Helical" evidence="13">
    <location>
        <begin position="6"/>
        <end position="30"/>
    </location>
</feature>
<dbReference type="GO" id="GO:0005886">
    <property type="term" value="C:plasma membrane"/>
    <property type="evidence" value="ECO:0007669"/>
    <property type="project" value="UniProtKB-SubCell"/>
</dbReference>
<name>A0A7C4YGF2_UNCW3</name>
<feature type="binding site" description="M2 metal binding site" evidence="13">
    <location>
        <position position="192"/>
    </location>
    <ligand>
        <name>Fe(2+)</name>
        <dbReference type="ChEBI" id="CHEBI:29033"/>
    </ligand>
</feature>
<feature type="transmembrane region" description="Helical" evidence="13">
    <location>
        <begin position="74"/>
        <end position="96"/>
    </location>
</feature>
<evidence type="ECO:0000256" key="8">
    <source>
        <dbReference type="ARBA" id="ARBA00022906"/>
    </source>
</evidence>
<proteinExistence type="inferred from homology"/>
<keyword evidence="10" id="KW-0408">Iron</keyword>
<feature type="binding site" description="M2 metal binding site" evidence="13">
    <location>
        <position position="134"/>
    </location>
    <ligand>
        <name>Fe(2+)</name>
        <dbReference type="ChEBI" id="CHEBI:29033"/>
    </ligand>
</feature>
<keyword evidence="4 13" id="KW-1003">Cell membrane</keyword>
<evidence type="ECO:0000256" key="2">
    <source>
        <dbReference type="ARBA" id="ARBA00009703"/>
    </source>
</evidence>
<dbReference type="AlphaFoldDB" id="A0A7C4YGF2"/>
<evidence type="ECO:0000256" key="10">
    <source>
        <dbReference type="ARBA" id="ARBA00023004"/>
    </source>
</evidence>
<evidence type="ECO:0000256" key="9">
    <source>
        <dbReference type="ARBA" id="ARBA00022989"/>
    </source>
</evidence>
<comment type="catalytic activity">
    <reaction evidence="13">
        <text>Zn(2+)(in) = Zn(2+)(out)</text>
        <dbReference type="Rhea" id="RHEA:29351"/>
        <dbReference type="ChEBI" id="CHEBI:29105"/>
    </reaction>
</comment>
<dbReference type="GO" id="GO:0005385">
    <property type="term" value="F:zinc ion transmembrane transporter activity"/>
    <property type="evidence" value="ECO:0007669"/>
    <property type="project" value="UniProtKB-UniRule"/>
</dbReference>
<comment type="caution">
    <text evidence="14">The sequence shown here is derived from an EMBL/GenBank/DDBJ whole genome shotgun (WGS) entry which is preliminary data.</text>
</comment>
<evidence type="ECO:0000256" key="13">
    <source>
        <dbReference type="HAMAP-Rule" id="MF_00548"/>
    </source>
</evidence>